<feature type="domain" description="HTH tetR-type" evidence="5">
    <location>
        <begin position="19"/>
        <end position="79"/>
    </location>
</feature>
<keyword evidence="2 4" id="KW-0238">DNA-binding</keyword>
<organism evidence="6 7">
    <name type="scientific">Georgenia thermotolerans</name>
    <dbReference type="NCBI Taxonomy" id="527326"/>
    <lineage>
        <taxon>Bacteria</taxon>
        <taxon>Bacillati</taxon>
        <taxon>Actinomycetota</taxon>
        <taxon>Actinomycetes</taxon>
        <taxon>Micrococcales</taxon>
        <taxon>Bogoriellaceae</taxon>
        <taxon>Georgenia</taxon>
    </lineage>
</organism>
<dbReference type="GO" id="GO:0003700">
    <property type="term" value="F:DNA-binding transcription factor activity"/>
    <property type="evidence" value="ECO:0007669"/>
    <property type="project" value="TreeGrafter"/>
</dbReference>
<keyword evidence="7" id="KW-1185">Reference proteome</keyword>
<evidence type="ECO:0000256" key="2">
    <source>
        <dbReference type="ARBA" id="ARBA00023125"/>
    </source>
</evidence>
<proteinExistence type="predicted"/>
<dbReference type="AlphaFoldDB" id="A0A7J5UJ76"/>
<dbReference type="GO" id="GO:0000976">
    <property type="term" value="F:transcription cis-regulatory region binding"/>
    <property type="evidence" value="ECO:0007669"/>
    <property type="project" value="TreeGrafter"/>
</dbReference>
<dbReference type="InterPro" id="IPR050109">
    <property type="entry name" value="HTH-type_TetR-like_transc_reg"/>
</dbReference>
<dbReference type="EMBL" id="WHJE01000192">
    <property type="protein sequence ID" value="KAE8762331.1"/>
    <property type="molecule type" value="Genomic_DNA"/>
</dbReference>
<accession>A0A7J5UJ76</accession>
<dbReference type="Pfam" id="PF00440">
    <property type="entry name" value="TetR_N"/>
    <property type="match status" value="1"/>
</dbReference>
<sequence>MKGGPSRAYRMAARAESTAATGERILAASLELFWERPTDQISLVDVAARAGVSVQTVIRRFGGKEGLFAAVAERERRRIVAQRDEAPAGDLVRAVEVLFDHYEDVGDKVLRLLEEAPRVPGLRAVVEEGRCYHRAWCARVFAPALTGRHGTDRDRRLAQLVAVCDVYVWKLLRRDAGLSRRQAQLAVVELLEPLLE</sequence>
<comment type="caution">
    <text evidence="6">The sequence shown here is derived from an EMBL/GenBank/DDBJ whole genome shotgun (WGS) entry which is preliminary data.</text>
</comment>
<evidence type="ECO:0000256" key="4">
    <source>
        <dbReference type="PROSITE-ProRule" id="PRU00335"/>
    </source>
</evidence>
<evidence type="ECO:0000256" key="1">
    <source>
        <dbReference type="ARBA" id="ARBA00023015"/>
    </source>
</evidence>
<keyword evidence="3" id="KW-0804">Transcription</keyword>
<dbReference type="Gene3D" id="1.10.357.10">
    <property type="entry name" value="Tetracycline Repressor, domain 2"/>
    <property type="match status" value="1"/>
</dbReference>
<gene>
    <name evidence="6" type="ORF">GB883_19920</name>
</gene>
<dbReference type="SUPFAM" id="SSF46689">
    <property type="entry name" value="Homeodomain-like"/>
    <property type="match status" value="1"/>
</dbReference>
<dbReference type="PROSITE" id="PS50977">
    <property type="entry name" value="HTH_TETR_2"/>
    <property type="match status" value="1"/>
</dbReference>
<dbReference type="InterPro" id="IPR009057">
    <property type="entry name" value="Homeodomain-like_sf"/>
</dbReference>
<evidence type="ECO:0000256" key="3">
    <source>
        <dbReference type="ARBA" id="ARBA00023163"/>
    </source>
</evidence>
<dbReference type="Proteomes" id="UP000451860">
    <property type="component" value="Unassembled WGS sequence"/>
</dbReference>
<feature type="DNA-binding region" description="H-T-H motif" evidence="4">
    <location>
        <begin position="42"/>
        <end position="61"/>
    </location>
</feature>
<reference evidence="6 7" key="1">
    <citation type="submission" date="2019-10" db="EMBL/GenBank/DDBJ databases">
        <title>Georgenia wutianyii sp. nov. and Georgenia yuyongxinii sp. nov. isolated from plateau pika (Ochotona curzoniae) in the Qinghai-Tibet plateau of China.</title>
        <authorList>
            <person name="Tian Z."/>
        </authorList>
    </citation>
    <scope>NUCLEOTIDE SEQUENCE [LARGE SCALE GENOMIC DNA]</scope>
    <source>
        <strain evidence="6 7">DSM 21501</strain>
    </source>
</reference>
<name>A0A7J5UJ76_9MICO</name>
<keyword evidence="1" id="KW-0805">Transcription regulation</keyword>
<evidence type="ECO:0000313" key="6">
    <source>
        <dbReference type="EMBL" id="KAE8762331.1"/>
    </source>
</evidence>
<dbReference type="RefSeq" id="WP_152203201.1">
    <property type="nucleotide sequence ID" value="NZ_VUKF01000024.1"/>
</dbReference>
<protein>
    <submittedName>
        <fullName evidence="6">TetR family transcriptional regulator</fullName>
    </submittedName>
</protein>
<dbReference type="PANTHER" id="PTHR30055:SF234">
    <property type="entry name" value="HTH-TYPE TRANSCRIPTIONAL REGULATOR BETI"/>
    <property type="match status" value="1"/>
</dbReference>
<dbReference type="InterPro" id="IPR001647">
    <property type="entry name" value="HTH_TetR"/>
</dbReference>
<dbReference type="OrthoDB" id="5177743at2"/>
<dbReference type="PANTHER" id="PTHR30055">
    <property type="entry name" value="HTH-TYPE TRANSCRIPTIONAL REGULATOR RUTR"/>
    <property type="match status" value="1"/>
</dbReference>
<evidence type="ECO:0000259" key="5">
    <source>
        <dbReference type="PROSITE" id="PS50977"/>
    </source>
</evidence>
<evidence type="ECO:0000313" key="7">
    <source>
        <dbReference type="Proteomes" id="UP000451860"/>
    </source>
</evidence>